<gene>
    <name evidence="2" type="ORF">C1D09_024675</name>
</gene>
<sequence>MPRHFMTIDAARKNLTAIENSAVDDLLAGRLDRRDFLRHGSVLGLSLPFLGSLVAAAGLGTQKARAEGKPGGTVRAGVATPGGAID</sequence>
<dbReference type="EMBL" id="PNOT02000286">
    <property type="protein sequence ID" value="TSE04080.1"/>
    <property type="molecule type" value="Genomic_DNA"/>
</dbReference>
<keyword evidence="3" id="KW-1185">Reference proteome</keyword>
<organism evidence="2 3">
    <name type="scientific">Mesorhizobium intechi</name>
    <dbReference type="NCBI Taxonomy" id="537601"/>
    <lineage>
        <taxon>Bacteria</taxon>
        <taxon>Pseudomonadati</taxon>
        <taxon>Pseudomonadota</taxon>
        <taxon>Alphaproteobacteria</taxon>
        <taxon>Hyphomicrobiales</taxon>
        <taxon>Phyllobacteriaceae</taxon>
        <taxon>Mesorhizobium</taxon>
    </lineage>
</organism>
<evidence type="ECO:0000313" key="2">
    <source>
        <dbReference type="EMBL" id="TSE04080.1"/>
    </source>
</evidence>
<name>A0A8T9AMF6_9HYPH</name>
<comment type="caution">
    <text evidence="2">The sequence shown here is derived from an EMBL/GenBank/DDBJ whole genome shotgun (WGS) entry which is preliminary data.</text>
</comment>
<dbReference type="Proteomes" id="UP000235507">
    <property type="component" value="Unassembled WGS sequence"/>
</dbReference>
<evidence type="ECO:0000256" key="1">
    <source>
        <dbReference type="SAM" id="MobiDB-lite"/>
    </source>
</evidence>
<reference evidence="2" key="1">
    <citation type="submission" date="2019-07" db="EMBL/GenBank/DDBJ databases">
        <title>Mesorhizobum intechiensis sp. nov. isolated from nodules of Lotus tenuis growing in lowlands of the Flooding Pampa, Argentina.</title>
        <authorList>
            <person name="Estrella M.J."/>
            <person name="Torres Tejerizo G.A."/>
            <person name="Cumpa Velazquez L.M."/>
            <person name="Fontana F."/>
            <person name="Hansen L."/>
            <person name="Pistorio M."/>
            <person name="Sannazzaro A.I."/>
        </authorList>
    </citation>
    <scope>NUCLEOTIDE SEQUENCE</scope>
    <source>
        <strain evidence="2">BD68</strain>
    </source>
</reference>
<evidence type="ECO:0000313" key="3">
    <source>
        <dbReference type="Proteomes" id="UP000235507"/>
    </source>
</evidence>
<dbReference type="AlphaFoldDB" id="A0A8T9AMF6"/>
<accession>A0A8T9AMF6</accession>
<proteinExistence type="predicted"/>
<feature type="non-terminal residue" evidence="2">
    <location>
        <position position="86"/>
    </location>
</feature>
<feature type="region of interest" description="Disordered" evidence="1">
    <location>
        <begin position="63"/>
        <end position="86"/>
    </location>
</feature>
<protein>
    <submittedName>
        <fullName evidence="2">Peptide ABC transporter substrate-binding protein</fullName>
    </submittedName>
</protein>